<dbReference type="PROSITE" id="PS51007">
    <property type="entry name" value="CYTC"/>
    <property type="match status" value="1"/>
</dbReference>
<dbReference type="RefSeq" id="WP_377283541.1">
    <property type="nucleotide sequence ID" value="NZ_JBHRSI010000009.1"/>
</dbReference>
<reference evidence="7" key="1">
    <citation type="journal article" date="2019" name="Int. J. Syst. Evol. Microbiol.">
        <title>The Global Catalogue of Microorganisms (GCM) 10K type strain sequencing project: providing services to taxonomists for standard genome sequencing and annotation.</title>
        <authorList>
            <consortium name="The Broad Institute Genomics Platform"/>
            <consortium name="The Broad Institute Genome Sequencing Center for Infectious Disease"/>
            <person name="Wu L."/>
            <person name="Ma J."/>
        </authorList>
    </citation>
    <scope>NUCLEOTIDE SEQUENCE [LARGE SCALE GENOMIC DNA]</scope>
    <source>
        <strain evidence="7">DFY28</strain>
    </source>
</reference>
<name>A0ABW4N339_9CAUL</name>
<dbReference type="SUPFAM" id="SSF46626">
    <property type="entry name" value="Cytochrome c"/>
    <property type="match status" value="1"/>
</dbReference>
<protein>
    <submittedName>
        <fullName evidence="6">C-type cytochrome</fullName>
    </submittedName>
</protein>
<proteinExistence type="predicted"/>
<dbReference type="InterPro" id="IPR036909">
    <property type="entry name" value="Cyt_c-like_dom_sf"/>
</dbReference>
<evidence type="ECO:0000256" key="2">
    <source>
        <dbReference type="ARBA" id="ARBA00022723"/>
    </source>
</evidence>
<dbReference type="PROSITE" id="PS51257">
    <property type="entry name" value="PROKAR_LIPOPROTEIN"/>
    <property type="match status" value="1"/>
</dbReference>
<gene>
    <name evidence="6" type="ORF">ACFSC0_13985</name>
</gene>
<sequence length="124" mass="13065">MPIRRAAAAGAMLLVCGCADVEVQPQPMAGADAGRGRRVIEQVGCGACHLIPGVAWPQGKVGPTLDGFAEQALIAGRFPNQPEILARWVRDAPSLSPQTGMPAVPMTEQEARDVAAYLYTLDAR</sequence>
<dbReference type="Gene3D" id="1.10.760.10">
    <property type="entry name" value="Cytochrome c-like domain"/>
    <property type="match status" value="1"/>
</dbReference>
<dbReference type="Proteomes" id="UP001597237">
    <property type="component" value="Unassembled WGS sequence"/>
</dbReference>
<keyword evidence="3 4" id="KW-0408">Iron</keyword>
<evidence type="ECO:0000313" key="7">
    <source>
        <dbReference type="Proteomes" id="UP001597237"/>
    </source>
</evidence>
<evidence type="ECO:0000256" key="3">
    <source>
        <dbReference type="ARBA" id="ARBA00023004"/>
    </source>
</evidence>
<keyword evidence="1 4" id="KW-0349">Heme</keyword>
<dbReference type="Pfam" id="PF00034">
    <property type="entry name" value="Cytochrom_C"/>
    <property type="match status" value="1"/>
</dbReference>
<dbReference type="InterPro" id="IPR009056">
    <property type="entry name" value="Cyt_c-like_dom"/>
</dbReference>
<accession>A0ABW4N339</accession>
<evidence type="ECO:0000256" key="4">
    <source>
        <dbReference type="PROSITE-ProRule" id="PRU00433"/>
    </source>
</evidence>
<evidence type="ECO:0000259" key="5">
    <source>
        <dbReference type="PROSITE" id="PS51007"/>
    </source>
</evidence>
<keyword evidence="7" id="KW-1185">Reference proteome</keyword>
<feature type="domain" description="Cytochrome c" evidence="5">
    <location>
        <begin position="31"/>
        <end position="122"/>
    </location>
</feature>
<evidence type="ECO:0000313" key="6">
    <source>
        <dbReference type="EMBL" id="MFD1784512.1"/>
    </source>
</evidence>
<evidence type="ECO:0000256" key="1">
    <source>
        <dbReference type="ARBA" id="ARBA00022617"/>
    </source>
</evidence>
<keyword evidence="2 4" id="KW-0479">Metal-binding</keyword>
<comment type="caution">
    <text evidence="6">The sequence shown here is derived from an EMBL/GenBank/DDBJ whole genome shotgun (WGS) entry which is preliminary data.</text>
</comment>
<organism evidence="6 7">
    <name type="scientific">Phenylobacterium terrae</name>
    <dbReference type="NCBI Taxonomy" id="2665495"/>
    <lineage>
        <taxon>Bacteria</taxon>
        <taxon>Pseudomonadati</taxon>
        <taxon>Pseudomonadota</taxon>
        <taxon>Alphaproteobacteria</taxon>
        <taxon>Caulobacterales</taxon>
        <taxon>Caulobacteraceae</taxon>
        <taxon>Phenylobacterium</taxon>
    </lineage>
</organism>
<dbReference type="EMBL" id="JBHUEY010000001">
    <property type="protein sequence ID" value="MFD1784512.1"/>
    <property type="molecule type" value="Genomic_DNA"/>
</dbReference>